<name>A0A9W9FMR3_9EURO</name>
<dbReference type="EMBL" id="JAPQKI010000004">
    <property type="protein sequence ID" value="KAJ5103058.1"/>
    <property type="molecule type" value="Genomic_DNA"/>
</dbReference>
<protein>
    <submittedName>
        <fullName evidence="2">Uncharacterized protein</fullName>
    </submittedName>
</protein>
<reference evidence="2" key="2">
    <citation type="journal article" date="2023" name="IMA Fungus">
        <title>Comparative genomic study of the Penicillium genus elucidates a diverse pangenome and 15 lateral gene transfer events.</title>
        <authorList>
            <person name="Petersen C."/>
            <person name="Sorensen T."/>
            <person name="Nielsen M.R."/>
            <person name="Sondergaard T.E."/>
            <person name="Sorensen J.L."/>
            <person name="Fitzpatrick D.A."/>
            <person name="Frisvad J.C."/>
            <person name="Nielsen K.L."/>
        </authorList>
    </citation>
    <scope>NUCLEOTIDE SEQUENCE</scope>
    <source>
        <strain evidence="2">IBT 30761</strain>
    </source>
</reference>
<dbReference type="RefSeq" id="XP_056476438.1">
    <property type="nucleotide sequence ID" value="XM_056616081.1"/>
</dbReference>
<keyword evidence="3" id="KW-1185">Reference proteome</keyword>
<comment type="caution">
    <text evidence="2">The sequence shown here is derived from an EMBL/GenBank/DDBJ whole genome shotgun (WGS) entry which is preliminary data.</text>
</comment>
<evidence type="ECO:0000313" key="3">
    <source>
        <dbReference type="Proteomes" id="UP001149074"/>
    </source>
</evidence>
<dbReference type="Proteomes" id="UP001149074">
    <property type="component" value="Unassembled WGS sequence"/>
</dbReference>
<gene>
    <name evidence="2" type="ORF">N7532_003587</name>
</gene>
<dbReference type="AlphaFoldDB" id="A0A9W9FMR3"/>
<evidence type="ECO:0000313" key="2">
    <source>
        <dbReference type="EMBL" id="KAJ5103058.1"/>
    </source>
</evidence>
<feature type="region of interest" description="Disordered" evidence="1">
    <location>
        <begin position="77"/>
        <end position="105"/>
    </location>
</feature>
<sequence length="210" mass="23855">MCVLWVRKYTVCGCIREVTTTACPPEKANKCKGNRMVFLKDQTEACSGCWKRGDKRKFNDDEFEAHGLSENEETIYSPVNRNAPPRFRNNLVEPSDTARSDSEPGDEIWEEGLEEILIPSTENQSSDSDDDVFVDALEYLDMDEERTSPQPPSRPLTPYMNLRHSAWLDIMDGNGVDASRVCDPVEQVSGHYRARRGPRKGYLMGGRFPL</sequence>
<organism evidence="2 3">
    <name type="scientific">Penicillium argentinense</name>
    <dbReference type="NCBI Taxonomy" id="1131581"/>
    <lineage>
        <taxon>Eukaryota</taxon>
        <taxon>Fungi</taxon>
        <taxon>Dikarya</taxon>
        <taxon>Ascomycota</taxon>
        <taxon>Pezizomycotina</taxon>
        <taxon>Eurotiomycetes</taxon>
        <taxon>Eurotiomycetidae</taxon>
        <taxon>Eurotiales</taxon>
        <taxon>Aspergillaceae</taxon>
        <taxon>Penicillium</taxon>
    </lineage>
</organism>
<dbReference type="OrthoDB" id="4369618at2759"/>
<dbReference type="GeneID" id="81355060"/>
<accession>A0A9W9FMR3</accession>
<reference evidence="2" key="1">
    <citation type="submission" date="2022-11" db="EMBL/GenBank/DDBJ databases">
        <authorList>
            <person name="Petersen C."/>
        </authorList>
    </citation>
    <scope>NUCLEOTIDE SEQUENCE</scope>
    <source>
        <strain evidence="2">IBT 30761</strain>
    </source>
</reference>
<evidence type="ECO:0000256" key="1">
    <source>
        <dbReference type="SAM" id="MobiDB-lite"/>
    </source>
</evidence>
<proteinExistence type="predicted"/>